<evidence type="ECO:0000313" key="1">
    <source>
        <dbReference type="EMBL" id="CAF4321536.1"/>
    </source>
</evidence>
<dbReference type="AlphaFoldDB" id="A0A820J807"/>
<evidence type="ECO:0000313" key="2">
    <source>
        <dbReference type="Proteomes" id="UP000663836"/>
    </source>
</evidence>
<protein>
    <submittedName>
        <fullName evidence="1">Uncharacterized protein</fullName>
    </submittedName>
</protein>
<accession>A0A820J807</accession>
<sequence>MFDCHASIINRLIIDRTVSFGELQLVLSSEKLAFVLDL</sequence>
<feature type="non-terminal residue" evidence="1">
    <location>
        <position position="38"/>
    </location>
</feature>
<proteinExistence type="predicted"/>
<gene>
    <name evidence="1" type="ORF">JBS370_LOCUS41040</name>
</gene>
<dbReference type="EMBL" id="CAJOBD010041673">
    <property type="protein sequence ID" value="CAF4321536.1"/>
    <property type="molecule type" value="Genomic_DNA"/>
</dbReference>
<reference evidence="1" key="1">
    <citation type="submission" date="2021-02" db="EMBL/GenBank/DDBJ databases">
        <authorList>
            <person name="Nowell W R."/>
        </authorList>
    </citation>
    <scope>NUCLEOTIDE SEQUENCE</scope>
</reference>
<comment type="caution">
    <text evidence="1">The sequence shown here is derived from an EMBL/GenBank/DDBJ whole genome shotgun (WGS) entry which is preliminary data.</text>
</comment>
<name>A0A820J807_9BILA</name>
<organism evidence="1 2">
    <name type="scientific">Rotaria sordida</name>
    <dbReference type="NCBI Taxonomy" id="392033"/>
    <lineage>
        <taxon>Eukaryota</taxon>
        <taxon>Metazoa</taxon>
        <taxon>Spiralia</taxon>
        <taxon>Gnathifera</taxon>
        <taxon>Rotifera</taxon>
        <taxon>Eurotatoria</taxon>
        <taxon>Bdelloidea</taxon>
        <taxon>Philodinida</taxon>
        <taxon>Philodinidae</taxon>
        <taxon>Rotaria</taxon>
    </lineage>
</organism>
<dbReference type="Proteomes" id="UP000663836">
    <property type="component" value="Unassembled WGS sequence"/>
</dbReference>